<evidence type="ECO:0000313" key="1">
    <source>
        <dbReference type="EMBL" id="CEM13388.1"/>
    </source>
</evidence>
<name>A0A0G4FJ21_9ALVE</name>
<sequence>MAFYVRRRALIPERECAWAQKAGGWGTGRARGRNGLRSDGIDLKSVEMRPQPQGVWRGYLKLPMYKIGGVRSIARHLC</sequence>
<gene>
    <name evidence="1" type="ORF">Cvel_3374</name>
</gene>
<organism evidence="1">
    <name type="scientific">Chromera velia CCMP2878</name>
    <dbReference type="NCBI Taxonomy" id="1169474"/>
    <lineage>
        <taxon>Eukaryota</taxon>
        <taxon>Sar</taxon>
        <taxon>Alveolata</taxon>
        <taxon>Colpodellida</taxon>
        <taxon>Chromeraceae</taxon>
        <taxon>Chromera</taxon>
    </lineage>
</organism>
<reference evidence="1" key="1">
    <citation type="submission" date="2014-11" db="EMBL/GenBank/DDBJ databases">
        <authorList>
            <person name="Otto D Thomas"/>
            <person name="Naeem Raeece"/>
        </authorList>
    </citation>
    <scope>NUCLEOTIDE SEQUENCE</scope>
</reference>
<dbReference type="EMBL" id="CDMZ01000396">
    <property type="protein sequence ID" value="CEM13388.1"/>
    <property type="molecule type" value="Genomic_DNA"/>
</dbReference>
<proteinExistence type="predicted"/>
<protein>
    <submittedName>
        <fullName evidence="1">Uncharacterized protein</fullName>
    </submittedName>
</protein>
<dbReference type="AlphaFoldDB" id="A0A0G4FJ21"/>
<dbReference type="VEuPathDB" id="CryptoDB:Cvel_3374"/>
<accession>A0A0G4FJ21</accession>